<dbReference type="Proteomes" id="UP000037035">
    <property type="component" value="Unassembled WGS sequence"/>
</dbReference>
<proteinExistence type="predicted"/>
<gene>
    <name evidence="2" type="ORF">VP01_2169g3</name>
</gene>
<keyword evidence="1" id="KW-0472">Membrane</keyword>
<accession>A0A0L6VBB6</accession>
<evidence type="ECO:0000313" key="3">
    <source>
        <dbReference type="Proteomes" id="UP000037035"/>
    </source>
</evidence>
<keyword evidence="1" id="KW-1133">Transmembrane helix</keyword>
<keyword evidence="3" id="KW-1185">Reference proteome</keyword>
<organism evidence="2 3">
    <name type="scientific">Puccinia sorghi</name>
    <dbReference type="NCBI Taxonomy" id="27349"/>
    <lineage>
        <taxon>Eukaryota</taxon>
        <taxon>Fungi</taxon>
        <taxon>Dikarya</taxon>
        <taxon>Basidiomycota</taxon>
        <taxon>Pucciniomycotina</taxon>
        <taxon>Pucciniomycetes</taxon>
        <taxon>Pucciniales</taxon>
        <taxon>Pucciniaceae</taxon>
        <taxon>Puccinia</taxon>
    </lineage>
</organism>
<feature type="transmembrane region" description="Helical" evidence="1">
    <location>
        <begin position="80"/>
        <end position="104"/>
    </location>
</feature>
<dbReference type="VEuPathDB" id="FungiDB:VP01_2169g3"/>
<reference evidence="2 3" key="1">
    <citation type="submission" date="2015-08" db="EMBL/GenBank/DDBJ databases">
        <title>Next Generation Sequencing and Analysis of the Genome of Puccinia sorghi L Schw, the Causal Agent of Maize Common Rust.</title>
        <authorList>
            <person name="Rochi L."/>
            <person name="Burguener G."/>
            <person name="Darino M."/>
            <person name="Turjanski A."/>
            <person name="Kreff E."/>
            <person name="Dieguez M.J."/>
            <person name="Sacco F."/>
        </authorList>
    </citation>
    <scope>NUCLEOTIDE SEQUENCE [LARGE SCALE GENOMIC DNA]</scope>
    <source>
        <strain evidence="2 3">RO10H11247</strain>
    </source>
</reference>
<dbReference type="AlphaFoldDB" id="A0A0L6VBB6"/>
<name>A0A0L6VBB6_9BASI</name>
<sequence>MSLFFLSRLSSLIKIKEILSCLSCLNSNSSLSCFYPIILYFFLFNLILTILYLDYLFSLVTSKLNSLVLHLHFPYHPVPVQSFLLEVFCPLFFIFFIFFLPSVLELKVKLNKQLHNHSNLQLNLANDKSHGRKSFQISTIFETCWFFTHQLGQYKELNSEKLINKIWVSLISWVPTVRFHFFVLSGMNFHFISFFLKWRGDYFSLLWLFDQPQSIIAMLLFTKFSKLADLLSRILGCIKFKKSTIINQSIIKKGGFLKTFQLHNETLQISYISVQILFISIYLVWYHCSMASSQCDLPSPGSAKDIYSYIATFAILKPSFRAILQSLEEFLFRNSQHHHKLFSSSLLQGGTYDLQGEFFQTLETIKYHLWDREKVVMECYLQCKKKLTQLPAVDMQKVPGRFCCYSKLSPRVIQPSFDAQLLCQTISICKQVEFGWQLGWSMLHVNCRKLSNFFFAVLPLNVMKNTFHDWKQQEDKSISLSSRECPMGELLSVIWCEPSPHRLTLILCLYLDSRDHSLLSRDLALLSRLQLNLPSY</sequence>
<dbReference type="EMBL" id="LAVV01007024">
    <property type="protein sequence ID" value="KNZ57405.1"/>
    <property type="molecule type" value="Genomic_DNA"/>
</dbReference>
<evidence type="ECO:0000256" key="1">
    <source>
        <dbReference type="SAM" id="Phobius"/>
    </source>
</evidence>
<feature type="transmembrane region" description="Helical" evidence="1">
    <location>
        <begin position="179"/>
        <end position="196"/>
    </location>
</feature>
<feature type="transmembrane region" description="Helical" evidence="1">
    <location>
        <begin position="37"/>
        <end position="60"/>
    </location>
</feature>
<comment type="caution">
    <text evidence="2">The sequence shown here is derived from an EMBL/GenBank/DDBJ whole genome shotgun (WGS) entry which is preliminary data.</text>
</comment>
<evidence type="ECO:0000313" key="2">
    <source>
        <dbReference type="EMBL" id="KNZ57405.1"/>
    </source>
</evidence>
<protein>
    <submittedName>
        <fullName evidence="2">Uncharacterized protein</fullName>
    </submittedName>
</protein>
<keyword evidence="1" id="KW-0812">Transmembrane</keyword>